<keyword evidence="2" id="KW-0472">Membrane</keyword>
<dbReference type="FunCoup" id="A0A2K1ZR53">
    <property type="interactions" value="2102"/>
</dbReference>
<dbReference type="InterPro" id="IPR044708">
    <property type="entry name" value="CPR5"/>
</dbReference>
<evidence type="ECO:0000256" key="1">
    <source>
        <dbReference type="SAM" id="MobiDB-lite"/>
    </source>
</evidence>
<dbReference type="GO" id="GO:0010090">
    <property type="term" value="P:trichome morphogenesis"/>
    <property type="evidence" value="ECO:0007669"/>
    <property type="project" value="InterPro"/>
</dbReference>
<dbReference type="Proteomes" id="UP000006729">
    <property type="component" value="Chromosome 7"/>
</dbReference>
<evidence type="ECO:0008006" key="5">
    <source>
        <dbReference type="Google" id="ProtNLM"/>
    </source>
</evidence>
<keyword evidence="2" id="KW-0812">Transmembrane</keyword>
<dbReference type="AlphaFoldDB" id="A0A2K1ZR53"/>
<feature type="transmembrane region" description="Helical" evidence="2">
    <location>
        <begin position="526"/>
        <end position="546"/>
    </location>
</feature>
<dbReference type="InParanoid" id="A0A2K1ZR53"/>
<feature type="transmembrane region" description="Helical" evidence="2">
    <location>
        <begin position="484"/>
        <end position="505"/>
    </location>
</feature>
<protein>
    <recommendedName>
        <fullName evidence="5">Protein CPR-5</fullName>
    </recommendedName>
</protein>
<feature type="compositionally biased region" description="Polar residues" evidence="1">
    <location>
        <begin position="9"/>
        <end position="22"/>
    </location>
</feature>
<dbReference type="ExpressionAtlas" id="A0A2K1ZR53">
    <property type="expression patterns" value="baseline and differential"/>
</dbReference>
<accession>A0A2K1ZR53</accession>
<keyword evidence="4" id="KW-1185">Reference proteome</keyword>
<evidence type="ECO:0000256" key="2">
    <source>
        <dbReference type="SAM" id="Phobius"/>
    </source>
</evidence>
<keyword evidence="2" id="KW-1133">Transmembrane helix</keyword>
<dbReference type="PANTHER" id="PTHR35322">
    <property type="entry name" value="PROTEIN CPR-5"/>
    <property type="match status" value="1"/>
</dbReference>
<feature type="transmembrane region" description="Helical" evidence="2">
    <location>
        <begin position="415"/>
        <end position="433"/>
    </location>
</feature>
<evidence type="ECO:0000313" key="4">
    <source>
        <dbReference type="Proteomes" id="UP000006729"/>
    </source>
</evidence>
<gene>
    <name evidence="3" type="ORF">POPTR_007G082100</name>
</gene>
<reference evidence="3 4" key="1">
    <citation type="journal article" date="2006" name="Science">
        <title>The genome of black cottonwood, Populus trichocarpa (Torr. &amp; Gray).</title>
        <authorList>
            <person name="Tuskan G.A."/>
            <person name="Difazio S."/>
            <person name="Jansson S."/>
            <person name="Bohlmann J."/>
            <person name="Grigoriev I."/>
            <person name="Hellsten U."/>
            <person name="Putnam N."/>
            <person name="Ralph S."/>
            <person name="Rombauts S."/>
            <person name="Salamov A."/>
            <person name="Schein J."/>
            <person name="Sterck L."/>
            <person name="Aerts A."/>
            <person name="Bhalerao R.R."/>
            <person name="Bhalerao R.P."/>
            <person name="Blaudez D."/>
            <person name="Boerjan W."/>
            <person name="Brun A."/>
            <person name="Brunner A."/>
            <person name="Busov V."/>
            <person name="Campbell M."/>
            <person name="Carlson J."/>
            <person name="Chalot M."/>
            <person name="Chapman J."/>
            <person name="Chen G.L."/>
            <person name="Cooper D."/>
            <person name="Coutinho P.M."/>
            <person name="Couturier J."/>
            <person name="Covert S."/>
            <person name="Cronk Q."/>
            <person name="Cunningham R."/>
            <person name="Davis J."/>
            <person name="Degroeve S."/>
            <person name="Dejardin A."/>
            <person name="Depamphilis C."/>
            <person name="Detter J."/>
            <person name="Dirks B."/>
            <person name="Dubchak I."/>
            <person name="Duplessis S."/>
            <person name="Ehlting J."/>
            <person name="Ellis B."/>
            <person name="Gendler K."/>
            <person name="Goodstein D."/>
            <person name="Gribskov M."/>
            <person name="Grimwood J."/>
            <person name="Groover A."/>
            <person name="Gunter L."/>
            <person name="Hamberger B."/>
            <person name="Heinze B."/>
            <person name="Helariutta Y."/>
            <person name="Henrissat B."/>
            <person name="Holligan D."/>
            <person name="Holt R."/>
            <person name="Huang W."/>
            <person name="Islam-Faridi N."/>
            <person name="Jones S."/>
            <person name="Jones-Rhoades M."/>
            <person name="Jorgensen R."/>
            <person name="Joshi C."/>
            <person name="Kangasjarvi J."/>
            <person name="Karlsson J."/>
            <person name="Kelleher C."/>
            <person name="Kirkpatrick R."/>
            <person name="Kirst M."/>
            <person name="Kohler A."/>
            <person name="Kalluri U."/>
            <person name="Larimer F."/>
            <person name="Leebens-Mack J."/>
            <person name="Leple J.C."/>
            <person name="Locascio P."/>
            <person name="Lou Y."/>
            <person name="Lucas S."/>
            <person name="Martin F."/>
            <person name="Montanini B."/>
            <person name="Napoli C."/>
            <person name="Nelson D.R."/>
            <person name="Nelson C."/>
            <person name="Nieminen K."/>
            <person name="Nilsson O."/>
            <person name="Pereda V."/>
            <person name="Peter G."/>
            <person name="Philippe R."/>
            <person name="Pilate G."/>
            <person name="Poliakov A."/>
            <person name="Razumovskaya J."/>
            <person name="Richardson P."/>
            <person name="Rinaldi C."/>
            <person name="Ritland K."/>
            <person name="Rouze P."/>
            <person name="Ryaboy D."/>
            <person name="Schmutz J."/>
            <person name="Schrader J."/>
            <person name="Segerman B."/>
            <person name="Shin H."/>
            <person name="Siddiqui A."/>
            <person name="Sterky F."/>
            <person name="Terry A."/>
            <person name="Tsai C.J."/>
            <person name="Uberbacher E."/>
            <person name="Unneberg P."/>
            <person name="Vahala J."/>
            <person name="Wall K."/>
            <person name="Wessler S."/>
            <person name="Yang G."/>
            <person name="Yin T."/>
            <person name="Douglas C."/>
            <person name="Marra M."/>
            <person name="Sandberg G."/>
            <person name="Van de Peer Y."/>
            <person name="Rokhsar D."/>
        </authorList>
    </citation>
    <scope>NUCLEOTIDE SEQUENCE [LARGE SCALE GENOMIC DNA]</scope>
    <source>
        <strain evidence="4">cv. Nisqually</strain>
    </source>
</reference>
<sequence>MDTDPSPSPSLTIQEPTPTDHSNPAVENDYNLKPTYTKKNKRIFKDTTIKPPPPSSSSSSSVTASMNRSSHVAYKRRSPKVVFAPLRHRGGVGDGNVEAIALHLGMSFAAVVAQVLERKDAAGERLSVDHLSMICTSAVRESLASVFGDKFDFFARNFQNSFGSTLSTLRLIDESSINKRPPALIHQNLDISAPDRTPNNSVGCASSTGIKDCDSETDLPATLTGDQIHILEKVEENISVGCLGQELALHRQTNQLACAPSSYPVINMFSTIERSVVEQARSNDLKEIEIGLAMKKLKLEEELLNLTSESNYLGRSKLVMGMSKASFEVDKFKTQLEDTRHAELHRKCTDCLVAGLIIMSASLSYSAYVYSYKRIKEATESCSLLHKESKFGWSVKPFSSFNSWLQVLMCQVQVVSQMAFGILIILAVAFLLVQRSSSQHRTMPVTFILLLLGAVCGFTGKLCVDTLGGSGSLWLLYWEALCALQFFSNVCPSTLFCLLHGPVTVTAIARGTKPTTICPYWLRRSLFYTTSLLLLPLCCGLLPFAGPGEWADHFLSGKTDD</sequence>
<feature type="region of interest" description="Disordered" evidence="1">
    <location>
        <begin position="1"/>
        <end position="73"/>
    </location>
</feature>
<dbReference type="PANTHER" id="PTHR35322:SF2">
    <property type="entry name" value="PROTEIN CPR-5"/>
    <property type="match status" value="1"/>
</dbReference>
<dbReference type="GO" id="GO:0010150">
    <property type="term" value="P:leaf senescence"/>
    <property type="evidence" value="ECO:0007669"/>
    <property type="project" value="InterPro"/>
</dbReference>
<dbReference type="EMBL" id="CM009296">
    <property type="protein sequence ID" value="PNT27766.1"/>
    <property type="molecule type" value="Genomic_DNA"/>
</dbReference>
<proteinExistence type="predicted"/>
<evidence type="ECO:0000313" key="3">
    <source>
        <dbReference type="EMBL" id="PNT27766.1"/>
    </source>
</evidence>
<name>A0A2K1ZR53_POPTR</name>
<organism evidence="3 4">
    <name type="scientific">Populus trichocarpa</name>
    <name type="common">Western balsam poplar</name>
    <name type="synonym">Populus balsamifera subsp. trichocarpa</name>
    <dbReference type="NCBI Taxonomy" id="3694"/>
    <lineage>
        <taxon>Eukaryota</taxon>
        <taxon>Viridiplantae</taxon>
        <taxon>Streptophyta</taxon>
        <taxon>Embryophyta</taxon>
        <taxon>Tracheophyta</taxon>
        <taxon>Spermatophyta</taxon>
        <taxon>Magnoliopsida</taxon>
        <taxon>eudicotyledons</taxon>
        <taxon>Gunneridae</taxon>
        <taxon>Pentapetalae</taxon>
        <taxon>rosids</taxon>
        <taxon>fabids</taxon>
        <taxon>Malpighiales</taxon>
        <taxon>Salicaceae</taxon>
        <taxon>Saliceae</taxon>
        <taxon>Populus</taxon>
    </lineage>
</organism>
<dbReference type="GO" id="GO:0006952">
    <property type="term" value="P:defense response"/>
    <property type="evidence" value="ECO:0007669"/>
    <property type="project" value="InterPro"/>
</dbReference>
<dbReference type="STRING" id="3694.A0A2K1ZR53"/>
<feature type="transmembrane region" description="Helical" evidence="2">
    <location>
        <begin position="445"/>
        <end position="464"/>
    </location>
</feature>